<evidence type="ECO:0000256" key="9">
    <source>
        <dbReference type="ARBA" id="ARBA00022801"/>
    </source>
</evidence>
<comment type="similarity">
    <text evidence="3">Belongs to the RNase Z family.</text>
</comment>
<keyword evidence="9" id="KW-0378">Hydrolase</keyword>
<proteinExistence type="inferred from homology"/>
<evidence type="ECO:0000256" key="1">
    <source>
        <dbReference type="ARBA" id="ARBA00000402"/>
    </source>
</evidence>
<dbReference type="SUPFAM" id="SSF52540">
    <property type="entry name" value="P-loop containing nucleoside triphosphate hydrolases"/>
    <property type="match status" value="1"/>
</dbReference>
<dbReference type="GO" id="GO:0046872">
    <property type="term" value="F:metal ion binding"/>
    <property type="evidence" value="ECO:0007669"/>
    <property type="project" value="UniProtKB-KW"/>
</dbReference>
<keyword evidence="6" id="KW-0540">Nuclease</keyword>
<dbReference type="InterPro" id="IPR018247">
    <property type="entry name" value="EF_Hand_1_Ca_BS"/>
</dbReference>
<dbReference type="InterPro" id="IPR027417">
    <property type="entry name" value="P-loop_NTPase"/>
</dbReference>
<dbReference type="PROSITE" id="PS00018">
    <property type="entry name" value="EF_HAND_1"/>
    <property type="match status" value="1"/>
</dbReference>
<feature type="domain" description="Metallo-beta-lactamase" evidence="11">
    <location>
        <begin position="36"/>
        <end position="124"/>
    </location>
</feature>
<evidence type="ECO:0000313" key="13">
    <source>
        <dbReference type="Proteomes" id="UP000053766"/>
    </source>
</evidence>
<dbReference type="GO" id="GO:0042781">
    <property type="term" value="F:3'-tRNA processing endoribonuclease activity"/>
    <property type="evidence" value="ECO:0007669"/>
    <property type="project" value="UniProtKB-EC"/>
</dbReference>
<evidence type="ECO:0000256" key="8">
    <source>
        <dbReference type="ARBA" id="ARBA00022759"/>
    </source>
</evidence>
<evidence type="ECO:0000256" key="6">
    <source>
        <dbReference type="ARBA" id="ARBA00022722"/>
    </source>
</evidence>
<dbReference type="AlphaFoldDB" id="A0A0D8XA79"/>
<dbReference type="GO" id="GO:0005739">
    <property type="term" value="C:mitochondrion"/>
    <property type="evidence" value="ECO:0007669"/>
    <property type="project" value="TreeGrafter"/>
</dbReference>
<evidence type="ECO:0000259" key="11">
    <source>
        <dbReference type="Pfam" id="PF12706"/>
    </source>
</evidence>
<keyword evidence="8" id="KW-0255">Endonuclease</keyword>
<gene>
    <name evidence="12" type="ORF">DICVIV_13501</name>
</gene>
<keyword evidence="7" id="KW-0479">Metal-binding</keyword>
<dbReference type="SUPFAM" id="SSF56281">
    <property type="entry name" value="Metallo-hydrolase/oxidoreductase"/>
    <property type="match status" value="1"/>
</dbReference>
<evidence type="ECO:0000256" key="2">
    <source>
        <dbReference type="ARBA" id="ARBA00001947"/>
    </source>
</evidence>
<sequence length="618" mass="70887">MKKRRLPSPVLSACRNVIEQMPREFFNKYSWNIQEIKAVQVHHTRMANGLIFGIGRKRVVFSGDTKPCDLLVQEGMNADLLIHEATFEDGHEDDALRKKKHSTMGQTVEIGRKMEVRHVILTHFSARYLKVPELPAYLKECGNVGVAVDNLRLRFDHFELVQALIVTTDSETLKSYHFSALYNSRQEAKLSLFMTKCKLSTVDWYREVYQEELFEIELRKDLRALRQKEDLELKHNMETKDCSNALSYIFLFFIYNVTGSCRVLIPADATPENVTTSIVDCSVGNEDDAYISSVLKWLLLLREVYGTDHEMFVILVGNKSDGPSNHTEKKAVVHPTRPLYNADEKRLTDKAQKELIRVFKVPVGCSTELSPEGIQFLSALLEKRDEDKDQCLSPCEIANLALFLIFFNFLDKYFTVIIMITKYIGEDGVDCGFYLLLRRIIDDGLHILAICHTGIRVLINESSKLFLSSFHTELLTLVFLCNPLVGRGLLDSVHSGRRHPYVINRVKVKEDSKYLVLREVDVLSLQDVLSSAETTADVVSFVYDISNPHSFPFCATIYQKYFCRTRTPFVIIATKVGREEVEQWWEVSPEKFGKQYELPRPIQFTDDQIGFAGGPIFE</sequence>
<dbReference type="InterPro" id="IPR047151">
    <property type="entry name" value="RNZ2-like"/>
</dbReference>
<dbReference type="InterPro" id="IPR036866">
    <property type="entry name" value="RibonucZ/Hydroxyglut_hydro"/>
</dbReference>
<dbReference type="GO" id="GO:1990180">
    <property type="term" value="P:mitochondrial tRNA 3'-end processing"/>
    <property type="evidence" value="ECO:0007669"/>
    <property type="project" value="TreeGrafter"/>
</dbReference>
<dbReference type="PANTHER" id="PTHR12553:SF49">
    <property type="entry name" value="ZINC PHOSPHODIESTERASE ELAC PROTEIN 2"/>
    <property type="match status" value="1"/>
</dbReference>
<evidence type="ECO:0000256" key="5">
    <source>
        <dbReference type="ARBA" id="ARBA00022694"/>
    </source>
</evidence>
<reference evidence="13" key="2">
    <citation type="journal article" date="2016" name="Sci. Rep.">
        <title>Dictyocaulus viviparus genome, variome and transcriptome elucidate lungworm biology and support future intervention.</title>
        <authorList>
            <person name="McNulty S.N."/>
            <person name="Strube C."/>
            <person name="Rosa B.A."/>
            <person name="Martin J.C."/>
            <person name="Tyagi R."/>
            <person name="Choi Y.J."/>
            <person name="Wang Q."/>
            <person name="Hallsworth Pepin K."/>
            <person name="Zhang X."/>
            <person name="Ozersky P."/>
            <person name="Wilson R.K."/>
            <person name="Sternberg P.W."/>
            <person name="Gasser R.B."/>
            <person name="Mitreva M."/>
        </authorList>
    </citation>
    <scope>NUCLEOTIDE SEQUENCE [LARGE SCALE GENOMIC DNA]</scope>
    <source>
        <strain evidence="13">HannoverDv2000</strain>
    </source>
</reference>
<dbReference type="EC" id="3.1.26.11" evidence="4"/>
<dbReference type="Pfam" id="PF12706">
    <property type="entry name" value="Lactamase_B_2"/>
    <property type="match status" value="1"/>
</dbReference>
<evidence type="ECO:0000256" key="7">
    <source>
        <dbReference type="ARBA" id="ARBA00022723"/>
    </source>
</evidence>
<dbReference type="PANTHER" id="PTHR12553">
    <property type="entry name" value="ZINC PHOSPHODIESTERASE ELAC PROTEIN 2"/>
    <property type="match status" value="1"/>
</dbReference>
<dbReference type="Gene3D" id="3.40.50.300">
    <property type="entry name" value="P-loop containing nucleotide triphosphate hydrolases"/>
    <property type="match status" value="1"/>
</dbReference>
<name>A0A0D8XA79_DICVI</name>
<evidence type="ECO:0000256" key="3">
    <source>
        <dbReference type="ARBA" id="ARBA00007823"/>
    </source>
</evidence>
<evidence type="ECO:0000256" key="4">
    <source>
        <dbReference type="ARBA" id="ARBA00012477"/>
    </source>
</evidence>
<dbReference type="Gene3D" id="3.60.15.10">
    <property type="entry name" value="Ribonuclease Z/Hydroxyacylglutathione hydrolase-like"/>
    <property type="match status" value="1"/>
</dbReference>
<keyword evidence="13" id="KW-1185">Reference proteome</keyword>
<reference evidence="12 13" key="1">
    <citation type="submission" date="2013-11" db="EMBL/GenBank/DDBJ databases">
        <title>Draft genome of the bovine lungworm Dictyocaulus viviparus.</title>
        <authorList>
            <person name="Mitreva M."/>
        </authorList>
    </citation>
    <scope>NUCLEOTIDE SEQUENCE [LARGE SCALE GENOMIC DNA]</scope>
    <source>
        <strain evidence="12 13">HannoverDv2000</strain>
    </source>
</reference>
<dbReference type="EMBL" id="KN717134">
    <property type="protein sequence ID" value="KJH40539.1"/>
    <property type="molecule type" value="Genomic_DNA"/>
</dbReference>
<dbReference type="InterPro" id="IPR001279">
    <property type="entry name" value="Metallo-B-lactamas"/>
</dbReference>
<evidence type="ECO:0000256" key="10">
    <source>
        <dbReference type="ARBA" id="ARBA00022833"/>
    </source>
</evidence>
<evidence type="ECO:0000313" key="12">
    <source>
        <dbReference type="EMBL" id="KJH40539.1"/>
    </source>
</evidence>
<accession>A0A0D8XA79</accession>
<dbReference type="Proteomes" id="UP000053766">
    <property type="component" value="Unassembled WGS sequence"/>
</dbReference>
<dbReference type="Gene3D" id="1.10.238.10">
    <property type="entry name" value="EF-hand"/>
    <property type="match status" value="1"/>
</dbReference>
<comment type="cofactor">
    <cofactor evidence="2">
        <name>Zn(2+)</name>
        <dbReference type="ChEBI" id="CHEBI:29105"/>
    </cofactor>
</comment>
<protein>
    <recommendedName>
        <fullName evidence="4">ribonuclease Z</fullName>
        <ecNumber evidence="4">3.1.26.11</ecNumber>
    </recommendedName>
</protein>
<dbReference type="OrthoDB" id="10020961at2759"/>
<keyword evidence="5" id="KW-0819">tRNA processing</keyword>
<organism evidence="12 13">
    <name type="scientific">Dictyocaulus viviparus</name>
    <name type="common">Bovine lungworm</name>
    <dbReference type="NCBI Taxonomy" id="29172"/>
    <lineage>
        <taxon>Eukaryota</taxon>
        <taxon>Metazoa</taxon>
        <taxon>Ecdysozoa</taxon>
        <taxon>Nematoda</taxon>
        <taxon>Chromadorea</taxon>
        <taxon>Rhabditida</taxon>
        <taxon>Rhabditina</taxon>
        <taxon>Rhabditomorpha</taxon>
        <taxon>Strongyloidea</taxon>
        <taxon>Metastrongylidae</taxon>
        <taxon>Dictyocaulus</taxon>
    </lineage>
</organism>
<keyword evidence="10" id="KW-0862">Zinc</keyword>
<comment type="catalytic activity">
    <reaction evidence="1">
        <text>Endonucleolytic cleavage of RNA, removing extra 3' nucleotides from tRNA precursor, generating 3' termini of tRNAs. A 3'-hydroxy group is left at the tRNA terminus and a 5'-phosphoryl group is left at the trailer molecule.</text>
        <dbReference type="EC" id="3.1.26.11"/>
    </reaction>
</comment>
<dbReference type="STRING" id="29172.A0A0D8XA79"/>